<feature type="binding site" evidence="9">
    <location>
        <position position="518"/>
    </location>
    <ligand>
        <name>acetyl-CoA</name>
        <dbReference type="ChEBI" id="CHEBI:57288"/>
    </ligand>
</feature>
<dbReference type="Gene3D" id="3.40.50.300">
    <property type="entry name" value="P-loop containing nucleotide triphosphate hydrolases"/>
    <property type="match status" value="1"/>
</dbReference>
<comment type="similarity">
    <text evidence="9">Belongs to the TmcA family.</text>
</comment>
<evidence type="ECO:0000256" key="7">
    <source>
        <dbReference type="ARBA" id="ARBA00022884"/>
    </source>
</evidence>
<keyword evidence="1 9" id="KW-0963">Cytoplasm</keyword>
<dbReference type="InterPro" id="IPR007807">
    <property type="entry name" value="TcmA/NAT10_helicase"/>
</dbReference>
<evidence type="ECO:0000256" key="2">
    <source>
        <dbReference type="ARBA" id="ARBA00022555"/>
    </source>
</evidence>
<feature type="binding site" evidence="9">
    <location>
        <position position="166"/>
    </location>
    <ligand>
        <name>ATP</name>
        <dbReference type="ChEBI" id="CHEBI:30616"/>
    </ligand>
</feature>
<dbReference type="InterPro" id="IPR000182">
    <property type="entry name" value="GNAT_dom"/>
</dbReference>
<dbReference type="InterPro" id="IPR013562">
    <property type="entry name" value="TmcA/NAT10_N"/>
</dbReference>
<evidence type="ECO:0000256" key="6">
    <source>
        <dbReference type="ARBA" id="ARBA00022840"/>
    </source>
</evidence>
<dbReference type="CDD" id="cd04301">
    <property type="entry name" value="NAT_SF"/>
    <property type="match status" value="1"/>
</dbReference>
<dbReference type="SUPFAM" id="SSF52540">
    <property type="entry name" value="P-loop containing nucleoside triphosphate hydrolases"/>
    <property type="match status" value="1"/>
</dbReference>
<dbReference type="PANTHER" id="PTHR10925">
    <property type="entry name" value="N-ACETYLTRANSFERASE 10"/>
    <property type="match status" value="1"/>
</dbReference>
<dbReference type="GO" id="GO:0000049">
    <property type="term" value="F:tRNA binding"/>
    <property type="evidence" value="ECO:0007669"/>
    <property type="project" value="UniProtKB-UniRule"/>
</dbReference>
<proteinExistence type="inferred from homology"/>
<keyword evidence="3 9" id="KW-0808">Transferase</keyword>
<keyword evidence="4 9" id="KW-0819">tRNA processing</keyword>
<evidence type="ECO:0000256" key="4">
    <source>
        <dbReference type="ARBA" id="ARBA00022694"/>
    </source>
</evidence>
<dbReference type="Pfam" id="PF08351">
    <property type="entry name" value="TmcA_N"/>
    <property type="match status" value="1"/>
</dbReference>
<evidence type="ECO:0000259" key="10">
    <source>
        <dbReference type="PROSITE" id="PS51186"/>
    </source>
</evidence>
<name>A0A128F3H4_9GAMM</name>
<dbReference type="Proteomes" id="UP000071641">
    <property type="component" value="Unassembled WGS sequence"/>
</dbReference>
<dbReference type="Pfam" id="PF05127">
    <property type="entry name" value="NAT10_TcmA_helicase"/>
    <property type="match status" value="1"/>
</dbReference>
<dbReference type="EC" id="2.3.1.193" evidence="9"/>
<feature type="binding site" evidence="9">
    <location>
        <begin position="478"/>
        <end position="480"/>
    </location>
    <ligand>
        <name>acetyl-CoA</name>
        <dbReference type="ChEBI" id="CHEBI:57288"/>
    </ligand>
</feature>
<evidence type="ECO:0000256" key="9">
    <source>
        <dbReference type="HAMAP-Rule" id="MF_01886"/>
    </source>
</evidence>
<comment type="subcellular location">
    <subcellularLocation>
        <location evidence="9">Cytoplasm</location>
    </subcellularLocation>
</comment>
<dbReference type="OrthoDB" id="5578851at2"/>
<keyword evidence="2 9" id="KW-0820">tRNA-binding</keyword>
<dbReference type="SUPFAM" id="SSF55729">
    <property type="entry name" value="Acyl-CoA N-acyltransferases (Nat)"/>
    <property type="match status" value="1"/>
</dbReference>
<keyword evidence="12" id="KW-1185">Reference proteome</keyword>
<dbReference type="Pfam" id="PF13718">
    <property type="entry name" value="GNAT_acetyltr_2"/>
    <property type="match status" value="1"/>
</dbReference>
<dbReference type="GO" id="GO:1904812">
    <property type="term" value="P:rRNA acetylation involved in maturation of SSU-rRNA"/>
    <property type="evidence" value="ECO:0007669"/>
    <property type="project" value="TreeGrafter"/>
</dbReference>
<dbReference type="InterPro" id="IPR027417">
    <property type="entry name" value="P-loop_NTPase"/>
</dbReference>
<dbReference type="EMBL" id="FIZX01000002">
    <property type="protein sequence ID" value="CZF80796.1"/>
    <property type="molecule type" value="Genomic_DNA"/>
</dbReference>
<dbReference type="InterPro" id="IPR032672">
    <property type="entry name" value="TmcA/NAT10/Kre33"/>
</dbReference>
<dbReference type="HAMAP" id="MF_01886">
    <property type="entry name" value="tRNA_acetyltr_TmcA"/>
    <property type="match status" value="1"/>
</dbReference>
<keyword evidence="6 9" id="KW-0067">ATP-binding</keyword>
<dbReference type="Gene3D" id="3.40.50.11040">
    <property type="match status" value="1"/>
</dbReference>
<sequence>MINEKTVNTYPLELLQTLKHKARSGFVRYPVFVSGDDAFLKSMISACDVDSVISDVLEGDNVLPWNTARQLLGQETGALALDLRNGLDVDKLCAAAGCVKGGALLALIVDENVLQESRFYHRFLRFGQHPAAAFIRQRGESSLPTMEVTEAKGEWMDKETGTTLSQQSAIAAIEKVLRGHRRRPALLVADRGRGKSSAMGIAAAEVMSQSNKKIAVTSPRFSNVETLFSHAAARGLLSKNGRLSRIADNGSELFFVAPDALLRDEPSCDLLLVDEAAAIPLPMLSKMLKVYSRIVFSSTEHGYEGTGRAFSTRFRAMLNEEAKGWREVSLTEPVRWADSDPLEAWLFSAFLFDAEPLTPKGSEAAITIKAIDPKELANDEDTLKQLFSLLVTAHYQTSPNDLVQLLDGQGLRLLGAYCGQVLVGALFASKEGGFERELAQAVVEGRRRIKGHLLAQSLATHTGNDAVLADPLIRIVRIAVLPAFRNKGIGKQLVRALETSADLENINVVGTSFGANSELWRFWSSLGYQPLRLGVQRDAASGTYSLQLGKTIQRKPEWFDALQALFYLNLNYQVAEQFSDMETELVAALLTDSNAASSPSSVALHQVSLFAQGNLGYDLVTGSLWQWFIHWLAANSTQNAADEMCSLMIARLLQRQSWANVAEKFGFRGRKDTEAAMRDWTRQQLPNKDMQ</sequence>
<dbReference type="Gene3D" id="3.40.630.30">
    <property type="match status" value="1"/>
</dbReference>
<evidence type="ECO:0000256" key="1">
    <source>
        <dbReference type="ARBA" id="ARBA00022490"/>
    </source>
</evidence>
<comment type="catalytic activity">
    <reaction evidence="9">
        <text>cytidine(34) in elongator tRNA(Met) + acetyl-CoA + ATP + H2O = N(4)-acetylcytidine(34) in elongator tRNA(Met) + ADP + phosphate + CoA + H(+)</text>
        <dbReference type="Rhea" id="RHEA:43788"/>
        <dbReference type="Rhea" id="RHEA-COMP:10693"/>
        <dbReference type="Rhea" id="RHEA-COMP:10694"/>
        <dbReference type="ChEBI" id="CHEBI:15377"/>
        <dbReference type="ChEBI" id="CHEBI:15378"/>
        <dbReference type="ChEBI" id="CHEBI:30616"/>
        <dbReference type="ChEBI" id="CHEBI:43474"/>
        <dbReference type="ChEBI" id="CHEBI:57287"/>
        <dbReference type="ChEBI" id="CHEBI:57288"/>
        <dbReference type="ChEBI" id="CHEBI:74900"/>
        <dbReference type="ChEBI" id="CHEBI:82748"/>
        <dbReference type="ChEBI" id="CHEBI:456216"/>
        <dbReference type="EC" id="2.3.1.193"/>
    </reaction>
</comment>
<protein>
    <recommendedName>
        <fullName evidence="9">tRNA(Met) cytidine acetyltransferase TmcA</fullName>
        <ecNumber evidence="9">2.3.1.193</ecNumber>
    </recommendedName>
</protein>
<feature type="binding site" evidence="9">
    <location>
        <position position="335"/>
    </location>
    <ligand>
        <name>ATP</name>
        <dbReference type="ChEBI" id="CHEBI:30616"/>
    </ligand>
</feature>
<dbReference type="PANTHER" id="PTHR10925:SF5">
    <property type="entry name" value="RNA CYTIDINE ACETYLTRANSFERASE"/>
    <property type="match status" value="1"/>
</dbReference>
<evidence type="ECO:0000313" key="11">
    <source>
        <dbReference type="EMBL" id="CZF80796.1"/>
    </source>
</evidence>
<evidence type="ECO:0000256" key="8">
    <source>
        <dbReference type="ARBA" id="ARBA00023315"/>
    </source>
</evidence>
<dbReference type="Gene3D" id="1.20.120.890">
    <property type="entry name" value="tRNA(Met) cytidine acetyltransferase, tail domain"/>
    <property type="match status" value="1"/>
</dbReference>
<comment type="caution">
    <text evidence="9">Lacks conserved residue(s) required for the propagation of feature annotation.</text>
</comment>
<organism evidence="11 12">
    <name type="scientific">Grimontia celer</name>
    <dbReference type="NCBI Taxonomy" id="1796497"/>
    <lineage>
        <taxon>Bacteria</taxon>
        <taxon>Pseudomonadati</taxon>
        <taxon>Pseudomonadota</taxon>
        <taxon>Gammaproteobacteria</taxon>
        <taxon>Vibrionales</taxon>
        <taxon>Vibrionaceae</taxon>
        <taxon>Grimontia</taxon>
    </lineage>
</organism>
<dbReference type="STRING" id="1796497.GCE9029_02203"/>
<dbReference type="GO" id="GO:0005524">
    <property type="term" value="F:ATP binding"/>
    <property type="evidence" value="ECO:0007669"/>
    <property type="project" value="UniProtKB-UniRule"/>
</dbReference>
<feature type="domain" description="N-acetyltransferase" evidence="10">
    <location>
        <begin position="366"/>
        <end position="553"/>
    </location>
</feature>
<dbReference type="GO" id="GO:0051392">
    <property type="term" value="F:tRNA cytidine N4-acetyltransferase activity"/>
    <property type="evidence" value="ECO:0007669"/>
    <property type="project" value="UniProtKB-UniRule"/>
</dbReference>
<evidence type="ECO:0000256" key="3">
    <source>
        <dbReference type="ARBA" id="ARBA00022679"/>
    </source>
</evidence>
<evidence type="ECO:0000313" key="12">
    <source>
        <dbReference type="Proteomes" id="UP000071641"/>
    </source>
</evidence>
<dbReference type="PROSITE" id="PS51186">
    <property type="entry name" value="GNAT"/>
    <property type="match status" value="1"/>
</dbReference>
<accession>A0A128F3H4</accession>
<dbReference type="InterPro" id="IPR024914">
    <property type="entry name" value="tRNA_acetyltr_TmcA"/>
</dbReference>
<comment type="function">
    <text evidence="9">Catalyzes the formation of N(4)-acetylcytidine (ac(4)C) at the wobble position of tRNA(Met), by using acetyl-CoA as an acetyl donor and ATP (or GTP).</text>
</comment>
<reference evidence="12" key="1">
    <citation type="submission" date="2016-02" db="EMBL/GenBank/DDBJ databases">
        <authorList>
            <person name="Rodrigo-Torres Lidia"/>
            <person name="Arahal R.David."/>
        </authorList>
    </citation>
    <scope>NUCLEOTIDE SEQUENCE [LARGE SCALE GENOMIC DNA]</scope>
    <source>
        <strain evidence="12">CECT 9029</strain>
    </source>
</reference>
<dbReference type="GO" id="GO:0051391">
    <property type="term" value="P:tRNA acetylation"/>
    <property type="evidence" value="ECO:0007669"/>
    <property type="project" value="UniProtKB-UniRule"/>
</dbReference>
<dbReference type="InterPro" id="IPR038321">
    <property type="entry name" value="TmcA_C_sf"/>
</dbReference>
<dbReference type="GO" id="GO:0002101">
    <property type="term" value="P:tRNA wobble cytosine modification"/>
    <property type="evidence" value="ECO:0007669"/>
    <property type="project" value="UniProtKB-UniRule"/>
</dbReference>
<dbReference type="GO" id="GO:1990883">
    <property type="term" value="F:18S rRNA cytidine N-acetyltransferase activity"/>
    <property type="evidence" value="ECO:0007669"/>
    <property type="project" value="TreeGrafter"/>
</dbReference>
<evidence type="ECO:0000256" key="5">
    <source>
        <dbReference type="ARBA" id="ARBA00022741"/>
    </source>
</evidence>
<keyword evidence="5 9" id="KW-0547">Nucleotide-binding</keyword>
<dbReference type="GO" id="GO:0005737">
    <property type="term" value="C:cytoplasm"/>
    <property type="evidence" value="ECO:0007669"/>
    <property type="project" value="UniProtKB-SubCell"/>
</dbReference>
<gene>
    <name evidence="9 11" type="primary">tmcA</name>
    <name evidence="11" type="ORF">GCE9029_02203</name>
</gene>
<dbReference type="InterPro" id="IPR016181">
    <property type="entry name" value="Acyl_CoA_acyltransferase"/>
</dbReference>
<dbReference type="AlphaFoldDB" id="A0A128F3H4"/>
<keyword evidence="7 9" id="KW-0694">RNA-binding</keyword>
<keyword evidence="8 9" id="KW-0012">Acyltransferase</keyword>